<evidence type="ECO:0000313" key="3">
    <source>
        <dbReference type="EMBL" id="MBC9209609.1"/>
    </source>
</evidence>
<dbReference type="Proteomes" id="UP000626026">
    <property type="component" value="Unassembled WGS sequence"/>
</dbReference>
<keyword evidence="1 3" id="KW-0378">Hydrolase</keyword>
<dbReference type="PANTHER" id="PTHR22946:SF9">
    <property type="entry name" value="POLYKETIDE TRANSFERASE AF380"/>
    <property type="match status" value="1"/>
</dbReference>
<accession>A0ABR7RSK8</accession>
<dbReference type="Gene3D" id="3.40.50.1820">
    <property type="entry name" value="alpha/beta hydrolase"/>
    <property type="match status" value="1"/>
</dbReference>
<dbReference type="InterPro" id="IPR050261">
    <property type="entry name" value="FrsA_esterase"/>
</dbReference>
<dbReference type="InterPro" id="IPR002925">
    <property type="entry name" value="Dienelactn_hydro"/>
</dbReference>
<evidence type="ECO:0000313" key="4">
    <source>
        <dbReference type="Proteomes" id="UP000626026"/>
    </source>
</evidence>
<dbReference type="EMBL" id="JACTVA010000062">
    <property type="protein sequence ID" value="MBC9209609.1"/>
    <property type="molecule type" value="Genomic_DNA"/>
</dbReference>
<sequence>MAADIAQRTELHAFASLTLTDRQFLLGDAAGRPVTLAGCLSLPPGAGPHPAVVLIHGSGGIGPAMPAWVRQLTSLGIASFVVDGFTGRGLASTSTDQAQLGRLAFILDLYRALGVLAGHAAIDPARIALMGFSRGGQAALYAAMARFQARWNTSGITPAAHLAFYPDCATTYLEDTRLAPVPVRVFHGLADDYNTATRARAYVARLHEAGADVAMAEYAGAHHGFDNPLSPGPAIAAGAQTLRHCTVVETEPGLLCNSATGRPFSYDDPCVERDPHVGGNPAAAAAARQDVAAFLRGLFRLG</sequence>
<dbReference type="GO" id="GO:0016787">
    <property type="term" value="F:hydrolase activity"/>
    <property type="evidence" value="ECO:0007669"/>
    <property type="project" value="UniProtKB-KW"/>
</dbReference>
<protein>
    <submittedName>
        <fullName evidence="3">Dienelactone hydrolase family protein</fullName>
    </submittedName>
</protein>
<comment type="caution">
    <text evidence="3">The sequence shown here is derived from an EMBL/GenBank/DDBJ whole genome shotgun (WGS) entry which is preliminary data.</text>
</comment>
<gene>
    <name evidence="3" type="ORF">IBL26_22385</name>
</gene>
<dbReference type="SUPFAM" id="SSF53474">
    <property type="entry name" value="alpha/beta-Hydrolases"/>
    <property type="match status" value="1"/>
</dbReference>
<dbReference type="RefSeq" id="WP_187786742.1">
    <property type="nucleotide sequence ID" value="NZ_JACTVA010000062.1"/>
</dbReference>
<keyword evidence="4" id="KW-1185">Reference proteome</keyword>
<feature type="domain" description="Dienelactone hydrolase" evidence="2">
    <location>
        <begin position="37"/>
        <end position="231"/>
    </location>
</feature>
<evidence type="ECO:0000259" key="2">
    <source>
        <dbReference type="Pfam" id="PF01738"/>
    </source>
</evidence>
<evidence type="ECO:0000256" key="1">
    <source>
        <dbReference type="ARBA" id="ARBA00022801"/>
    </source>
</evidence>
<proteinExistence type="predicted"/>
<dbReference type="Pfam" id="PF01738">
    <property type="entry name" value="DLH"/>
    <property type="match status" value="1"/>
</dbReference>
<name>A0ABR7RSK8_9PROT</name>
<reference evidence="3 4" key="1">
    <citation type="journal article" date="2013" name="Int. J. Syst. Evol. Microbiol.">
        <title>Roseomonas aerophila sp. nov., isolated from air.</title>
        <authorList>
            <person name="Kim S.J."/>
            <person name="Weon H.Y."/>
            <person name="Ahn J.H."/>
            <person name="Hong S.B."/>
            <person name="Seok S.J."/>
            <person name="Whang K.S."/>
            <person name="Kwon S.W."/>
        </authorList>
    </citation>
    <scope>NUCLEOTIDE SEQUENCE [LARGE SCALE GENOMIC DNA]</scope>
    <source>
        <strain evidence="3 4">NBRC 108923</strain>
    </source>
</reference>
<dbReference type="InterPro" id="IPR029058">
    <property type="entry name" value="AB_hydrolase_fold"/>
</dbReference>
<organism evidence="3 4">
    <name type="scientific">Teichococcus aerophilus</name>
    <dbReference type="NCBI Taxonomy" id="1224513"/>
    <lineage>
        <taxon>Bacteria</taxon>
        <taxon>Pseudomonadati</taxon>
        <taxon>Pseudomonadota</taxon>
        <taxon>Alphaproteobacteria</taxon>
        <taxon>Acetobacterales</taxon>
        <taxon>Roseomonadaceae</taxon>
        <taxon>Roseomonas</taxon>
    </lineage>
</organism>
<dbReference type="PANTHER" id="PTHR22946">
    <property type="entry name" value="DIENELACTONE HYDROLASE DOMAIN-CONTAINING PROTEIN-RELATED"/>
    <property type="match status" value="1"/>
</dbReference>